<gene>
    <name evidence="1" type="ORF">WUBG_06410</name>
</gene>
<protein>
    <submittedName>
        <fullName evidence="1">Uncharacterized protein</fullName>
    </submittedName>
</protein>
<comment type="caution">
    <text evidence="1">The sequence shown here is derived from an EMBL/GenBank/DDBJ whole genome shotgun (WGS) entry which is preliminary data.</text>
</comment>
<evidence type="ECO:0000313" key="2">
    <source>
        <dbReference type="Proteomes" id="UP000004810"/>
    </source>
</evidence>
<organism evidence="1 2">
    <name type="scientific">Wuchereria bancrofti</name>
    <dbReference type="NCBI Taxonomy" id="6293"/>
    <lineage>
        <taxon>Eukaryota</taxon>
        <taxon>Metazoa</taxon>
        <taxon>Ecdysozoa</taxon>
        <taxon>Nematoda</taxon>
        <taxon>Chromadorea</taxon>
        <taxon>Rhabditida</taxon>
        <taxon>Spirurina</taxon>
        <taxon>Spiruromorpha</taxon>
        <taxon>Filarioidea</taxon>
        <taxon>Onchocercidae</taxon>
        <taxon>Wuchereria</taxon>
    </lineage>
</organism>
<sequence>MKTEKNKWKKGKKFKMRIKEENFGKILSNLFPEKSDHKPLNCQTISLSNKLFKVKISVDNALKLNSKFRSLLKYLESVLLPRVKQTEKLIFVGQQAQEIRRLIVKPDASGERLIIAGPKDIKTKLWLSFILLEKLFGPYAKIYFDGIFLPVTIVKQLNFSYYQYLAAKLLLQLPYFFPSSTLPLLTLSCAK</sequence>
<accession>J9B6L6</accession>
<reference evidence="2" key="1">
    <citation type="submission" date="2012-08" db="EMBL/GenBank/DDBJ databases">
        <title>The Genome Sequence of Wuchereria bancrofti.</title>
        <authorList>
            <person name="Nutman T.B."/>
            <person name="Fink D.L."/>
            <person name="Russ C."/>
            <person name="Young S."/>
            <person name="Zeng Q."/>
            <person name="Koehrsen M."/>
            <person name="Alvarado L."/>
            <person name="Berlin A."/>
            <person name="Chapman S.B."/>
            <person name="Chen Z."/>
            <person name="Freedman E."/>
            <person name="Gellesch M."/>
            <person name="Goldberg J."/>
            <person name="Griggs A."/>
            <person name="Gujja S."/>
            <person name="Heilman E.R."/>
            <person name="Heiman D."/>
            <person name="Hepburn T."/>
            <person name="Howarth C."/>
            <person name="Jen D."/>
            <person name="Larson L."/>
            <person name="Lewis B."/>
            <person name="Mehta T."/>
            <person name="Park D."/>
            <person name="Pearson M."/>
            <person name="Roberts A."/>
            <person name="Saif S."/>
            <person name="Shea T."/>
            <person name="Shenoy N."/>
            <person name="Sisk P."/>
            <person name="Stolte C."/>
            <person name="Sykes S."/>
            <person name="Walk T."/>
            <person name="White J."/>
            <person name="Yandava C."/>
            <person name="Haas B."/>
            <person name="Henn M.R."/>
            <person name="Nusbaum C."/>
            <person name="Birren B."/>
        </authorList>
    </citation>
    <scope>NUCLEOTIDE SEQUENCE [LARGE SCALE GENOMIC DNA]</scope>
    <source>
        <strain evidence="2">NA</strain>
    </source>
</reference>
<proteinExistence type="predicted"/>
<dbReference type="EMBL" id="ADBV01002708">
    <property type="protein sequence ID" value="EJW82680.1"/>
    <property type="molecule type" value="Genomic_DNA"/>
</dbReference>
<name>J9B6L6_WUCBA</name>
<dbReference type="Proteomes" id="UP000004810">
    <property type="component" value="Unassembled WGS sequence"/>
</dbReference>
<dbReference type="AlphaFoldDB" id="J9B6L6"/>
<evidence type="ECO:0000313" key="1">
    <source>
        <dbReference type="EMBL" id="EJW82680.1"/>
    </source>
</evidence>